<dbReference type="EMBL" id="OU503051">
    <property type="protein sequence ID" value="CAI9779395.1"/>
    <property type="molecule type" value="Genomic_DNA"/>
</dbReference>
<dbReference type="Pfam" id="PF03924">
    <property type="entry name" value="CHASE"/>
    <property type="match status" value="1"/>
</dbReference>
<keyword evidence="8 10" id="KW-1133">Transmembrane helix</keyword>
<evidence type="ECO:0000256" key="5">
    <source>
        <dbReference type="ARBA" id="ARBA00022679"/>
    </source>
</evidence>
<keyword evidence="13" id="KW-1185">Reference proteome</keyword>
<evidence type="ECO:0000256" key="2">
    <source>
        <dbReference type="ARBA" id="ARBA00004127"/>
    </source>
</evidence>
<dbReference type="GO" id="GO:0005634">
    <property type="term" value="C:nucleus"/>
    <property type="evidence" value="ECO:0007669"/>
    <property type="project" value="TreeGrafter"/>
</dbReference>
<keyword evidence="5" id="KW-0808">Transferase</keyword>
<sequence length="245" mass="28703">MTTKTNWLGDAGRIWMKLWDLLLESGYKFHHYYSQYMGSRKVRKNWWRKLLVAWIGFWIVASVWVFWYMNSQAYEKRKEALASMCDERARMLQDQFNVSMNHIQAMSVLISTFHHGKNPSAIDQNTFAREQFEAEQGWSIKQMDDVEQTPVHEDEYDPADLEPSPVQEEYAPVIFAQDTISHVISVDMLSGKEDRENVLRARELGKGVLTAPFPLLKTNCLGVILTFAVYKRDLPPNVPWWSLRH</sequence>
<evidence type="ECO:0000313" key="13">
    <source>
        <dbReference type="Proteomes" id="UP000834106"/>
    </source>
</evidence>
<dbReference type="Gene3D" id="3.30.450.350">
    <property type="entry name" value="CHASE domain"/>
    <property type="match status" value="1"/>
</dbReference>
<protein>
    <recommendedName>
        <fullName evidence="3">histidine kinase</fullName>
        <ecNumber evidence="3">2.7.13.3</ecNumber>
    </recommendedName>
</protein>
<feature type="transmembrane region" description="Helical" evidence="10">
    <location>
        <begin position="50"/>
        <end position="69"/>
    </location>
</feature>
<keyword evidence="7" id="KW-0418">Kinase</keyword>
<dbReference type="GO" id="GO:0007165">
    <property type="term" value="P:signal transduction"/>
    <property type="evidence" value="ECO:0007669"/>
    <property type="project" value="UniProtKB-ARBA"/>
</dbReference>
<keyword evidence="9 10" id="KW-0472">Membrane</keyword>
<evidence type="ECO:0000256" key="7">
    <source>
        <dbReference type="ARBA" id="ARBA00022777"/>
    </source>
</evidence>
<dbReference type="GO" id="GO:0012505">
    <property type="term" value="C:endomembrane system"/>
    <property type="evidence" value="ECO:0007669"/>
    <property type="project" value="UniProtKB-SubCell"/>
</dbReference>
<evidence type="ECO:0000313" key="12">
    <source>
        <dbReference type="EMBL" id="CAI9779395.1"/>
    </source>
</evidence>
<evidence type="ECO:0000256" key="3">
    <source>
        <dbReference type="ARBA" id="ARBA00012438"/>
    </source>
</evidence>
<evidence type="ECO:0000256" key="9">
    <source>
        <dbReference type="ARBA" id="ARBA00023136"/>
    </source>
</evidence>
<name>A0AAD2E9D4_9LAMI</name>
<keyword evidence="4" id="KW-0597">Phosphoprotein</keyword>
<evidence type="ECO:0000256" key="1">
    <source>
        <dbReference type="ARBA" id="ARBA00000085"/>
    </source>
</evidence>
<accession>A0AAD2E9D4</accession>
<proteinExistence type="predicted"/>
<comment type="subcellular location">
    <subcellularLocation>
        <location evidence="2">Endomembrane system</location>
        <topology evidence="2">Multi-pass membrane protein</topology>
    </subcellularLocation>
</comment>
<evidence type="ECO:0000256" key="4">
    <source>
        <dbReference type="ARBA" id="ARBA00022553"/>
    </source>
</evidence>
<reference evidence="12" key="1">
    <citation type="submission" date="2023-05" db="EMBL/GenBank/DDBJ databases">
        <authorList>
            <person name="Huff M."/>
        </authorList>
    </citation>
    <scope>NUCLEOTIDE SEQUENCE</scope>
</reference>
<dbReference type="GO" id="GO:0004673">
    <property type="term" value="F:protein histidine kinase activity"/>
    <property type="evidence" value="ECO:0007669"/>
    <property type="project" value="UniProtKB-EC"/>
</dbReference>
<evidence type="ECO:0000256" key="6">
    <source>
        <dbReference type="ARBA" id="ARBA00022692"/>
    </source>
</evidence>
<dbReference type="PANTHER" id="PTHR43719">
    <property type="entry name" value="TWO-COMPONENT HISTIDINE KINASE"/>
    <property type="match status" value="1"/>
</dbReference>
<comment type="catalytic activity">
    <reaction evidence="1">
        <text>ATP + protein L-histidine = ADP + protein N-phospho-L-histidine.</text>
        <dbReference type="EC" id="2.7.13.3"/>
    </reaction>
</comment>
<dbReference type="PANTHER" id="PTHR43719:SF73">
    <property type="entry name" value="HISTIDINE KINASE 3"/>
    <property type="match status" value="1"/>
</dbReference>
<dbReference type="EC" id="2.7.13.3" evidence="3"/>
<dbReference type="InterPro" id="IPR050956">
    <property type="entry name" value="2C_system_His_kinase"/>
</dbReference>
<dbReference type="Proteomes" id="UP000834106">
    <property type="component" value="Chromosome 16"/>
</dbReference>
<dbReference type="Gene3D" id="6.10.250.1190">
    <property type="match status" value="1"/>
</dbReference>
<gene>
    <name evidence="12" type="ORF">FPE_LOCUS26825</name>
</gene>
<organism evidence="12 13">
    <name type="scientific">Fraxinus pennsylvanica</name>
    <dbReference type="NCBI Taxonomy" id="56036"/>
    <lineage>
        <taxon>Eukaryota</taxon>
        <taxon>Viridiplantae</taxon>
        <taxon>Streptophyta</taxon>
        <taxon>Embryophyta</taxon>
        <taxon>Tracheophyta</taxon>
        <taxon>Spermatophyta</taxon>
        <taxon>Magnoliopsida</taxon>
        <taxon>eudicotyledons</taxon>
        <taxon>Gunneridae</taxon>
        <taxon>Pentapetalae</taxon>
        <taxon>asterids</taxon>
        <taxon>lamiids</taxon>
        <taxon>Lamiales</taxon>
        <taxon>Oleaceae</taxon>
        <taxon>Oleeae</taxon>
        <taxon>Fraxinus</taxon>
    </lineage>
</organism>
<dbReference type="InterPro" id="IPR006189">
    <property type="entry name" value="CHASE_dom"/>
</dbReference>
<dbReference type="InterPro" id="IPR042240">
    <property type="entry name" value="CHASE_sf"/>
</dbReference>
<keyword evidence="6 10" id="KW-0812">Transmembrane</keyword>
<evidence type="ECO:0000256" key="10">
    <source>
        <dbReference type="SAM" id="Phobius"/>
    </source>
</evidence>
<dbReference type="PROSITE" id="PS50839">
    <property type="entry name" value="CHASE"/>
    <property type="match status" value="1"/>
</dbReference>
<feature type="domain" description="CHASE" evidence="11">
    <location>
        <begin position="129"/>
        <end position="245"/>
    </location>
</feature>
<evidence type="ECO:0000256" key="8">
    <source>
        <dbReference type="ARBA" id="ARBA00022989"/>
    </source>
</evidence>
<dbReference type="AlphaFoldDB" id="A0AAD2E9D4"/>
<evidence type="ECO:0000259" key="11">
    <source>
        <dbReference type="PROSITE" id="PS50839"/>
    </source>
</evidence>